<feature type="region of interest" description="Disordered" evidence="1">
    <location>
        <begin position="76"/>
        <end position="113"/>
    </location>
</feature>
<dbReference type="InterPro" id="IPR036736">
    <property type="entry name" value="ACP-like_sf"/>
</dbReference>
<proteinExistence type="predicted"/>
<feature type="non-terminal residue" evidence="3">
    <location>
        <position position="1"/>
    </location>
</feature>
<reference evidence="4" key="1">
    <citation type="journal article" date="2020" name="Syst. Appl. Microbiol.">
        <title>Streptomyces alkaliterrae sp. nov., isolated from an alkaline soil, and emended descriptions of Streptomyces alkaliphilus, Streptomyces calidiresistens and Streptomyces durbertensis.</title>
        <authorList>
            <person name="Swiecimska M."/>
            <person name="Golinska P."/>
            <person name="Nouioui I."/>
            <person name="Wypij M."/>
            <person name="Rai M."/>
            <person name="Sangal V."/>
            <person name="Goodfellow M."/>
        </authorList>
    </citation>
    <scope>NUCLEOTIDE SEQUENCE [LARGE SCALE GENOMIC DNA]</scope>
    <source>
        <strain evidence="4">DSM 104538</strain>
    </source>
</reference>
<sequence length="113" mass="12575">TVRRVVTRLWAELLELDGVPGDRRFFDLGGNSLLVGRLFARLCDRFPDTGLEVADLFANPTVDDQVRLVTTRLAPPVSPLTEPTTPSLAADRAAPVRPSRREVRRALRLGDDR</sequence>
<comment type="caution">
    <text evidence="3">The sequence shown here is derived from an EMBL/GenBank/DDBJ whole genome shotgun (WGS) entry which is preliminary data.</text>
</comment>
<evidence type="ECO:0000259" key="2">
    <source>
        <dbReference type="PROSITE" id="PS50075"/>
    </source>
</evidence>
<dbReference type="Gene3D" id="1.10.1200.10">
    <property type="entry name" value="ACP-like"/>
    <property type="match status" value="1"/>
</dbReference>
<organism evidence="3 4">
    <name type="scientific">Streptomyces durbertensis</name>
    <dbReference type="NCBI Taxonomy" id="2448886"/>
    <lineage>
        <taxon>Bacteria</taxon>
        <taxon>Bacillati</taxon>
        <taxon>Actinomycetota</taxon>
        <taxon>Actinomycetes</taxon>
        <taxon>Kitasatosporales</taxon>
        <taxon>Streptomycetaceae</taxon>
        <taxon>Streptomyces</taxon>
    </lineage>
</organism>
<name>A0ABR6EAV6_9ACTN</name>
<gene>
    <name evidence="3" type="ORF">GL263_02135</name>
</gene>
<dbReference type="PANTHER" id="PTHR45527:SF1">
    <property type="entry name" value="FATTY ACID SYNTHASE"/>
    <property type="match status" value="1"/>
</dbReference>
<evidence type="ECO:0000256" key="1">
    <source>
        <dbReference type="SAM" id="MobiDB-lite"/>
    </source>
</evidence>
<evidence type="ECO:0000313" key="3">
    <source>
        <dbReference type="EMBL" id="MBB1242378.1"/>
    </source>
</evidence>
<feature type="domain" description="Carrier" evidence="2">
    <location>
        <begin position="1"/>
        <end position="73"/>
    </location>
</feature>
<keyword evidence="4" id="KW-1185">Reference proteome</keyword>
<protein>
    <submittedName>
        <fullName evidence="3">Acyl carrier protein</fullName>
    </submittedName>
</protein>
<dbReference type="InterPro" id="IPR009081">
    <property type="entry name" value="PP-bd_ACP"/>
</dbReference>
<dbReference type="EMBL" id="WMLF01000016">
    <property type="protein sequence ID" value="MBB1242378.1"/>
    <property type="molecule type" value="Genomic_DNA"/>
</dbReference>
<evidence type="ECO:0000313" key="4">
    <source>
        <dbReference type="Proteomes" id="UP000766698"/>
    </source>
</evidence>
<dbReference type="Proteomes" id="UP000766698">
    <property type="component" value="Unassembled WGS sequence"/>
</dbReference>
<dbReference type="Pfam" id="PF00550">
    <property type="entry name" value="PP-binding"/>
    <property type="match status" value="1"/>
</dbReference>
<dbReference type="SUPFAM" id="SSF47336">
    <property type="entry name" value="ACP-like"/>
    <property type="match status" value="1"/>
</dbReference>
<dbReference type="PANTHER" id="PTHR45527">
    <property type="entry name" value="NONRIBOSOMAL PEPTIDE SYNTHETASE"/>
    <property type="match status" value="1"/>
</dbReference>
<feature type="compositionally biased region" description="Basic and acidic residues" evidence="1">
    <location>
        <begin position="99"/>
        <end position="113"/>
    </location>
</feature>
<dbReference type="RefSeq" id="WP_182853805.1">
    <property type="nucleotide sequence ID" value="NZ_WMLF01000016.1"/>
</dbReference>
<dbReference type="PROSITE" id="PS50075">
    <property type="entry name" value="CARRIER"/>
    <property type="match status" value="1"/>
</dbReference>
<accession>A0ABR6EAV6</accession>